<organism evidence="2 4">
    <name type="scientific">Pseudoalteromonas maricaloris</name>
    <dbReference type="NCBI Taxonomy" id="184924"/>
    <lineage>
        <taxon>Bacteria</taxon>
        <taxon>Pseudomonadati</taxon>
        <taxon>Pseudomonadota</taxon>
        <taxon>Gammaproteobacteria</taxon>
        <taxon>Alteromonadales</taxon>
        <taxon>Pseudoalteromonadaceae</taxon>
        <taxon>Pseudoalteromonas</taxon>
    </lineage>
</organism>
<reference evidence="2" key="1">
    <citation type="submission" date="2019-10" db="EMBL/GenBank/DDBJ databases">
        <authorList>
            <person name="Paulsen S."/>
        </authorList>
    </citation>
    <scope>NUCLEOTIDE SEQUENCE</scope>
    <source>
        <strain evidence="2">LMG 19692</strain>
    </source>
</reference>
<evidence type="ECO:0000256" key="1">
    <source>
        <dbReference type="SAM" id="SignalP"/>
    </source>
</evidence>
<protein>
    <submittedName>
        <fullName evidence="2">Uncharacterized protein</fullName>
    </submittedName>
</protein>
<evidence type="ECO:0000313" key="5">
    <source>
        <dbReference type="Proteomes" id="UP001304419"/>
    </source>
</evidence>
<sequence length="129" mass="15058">MKQLSLNLAALGFLVTSSVAYADYTAELEIDRMQDTPFKECSDYTFRQVMNNFFTELTWDYLTSDWGRNYINIDGYVEEEGEKFDFLLQYEVKSDGTFEFNAMEFLGKAKDDSFIIMMLDKICYHSTGD</sequence>
<feature type="chain" id="PRO_5044460617" evidence="1">
    <location>
        <begin position="23"/>
        <end position="129"/>
    </location>
</feature>
<feature type="signal peptide" evidence="1">
    <location>
        <begin position="1"/>
        <end position="22"/>
    </location>
</feature>
<accession>A0A8I2H9H5</accession>
<keyword evidence="1" id="KW-0732">Signal</keyword>
<name>A0A8I2H9H5_9GAMM</name>
<evidence type="ECO:0000313" key="4">
    <source>
        <dbReference type="Proteomes" id="UP000646877"/>
    </source>
</evidence>
<dbReference type="Proteomes" id="UP000646877">
    <property type="component" value="Unassembled WGS sequence"/>
</dbReference>
<evidence type="ECO:0000313" key="3">
    <source>
        <dbReference type="EMBL" id="WOX26928.1"/>
    </source>
</evidence>
<dbReference type="Proteomes" id="UP001304419">
    <property type="component" value="Chromosome 1"/>
</dbReference>
<dbReference type="AlphaFoldDB" id="A0A8I2H9H5"/>
<evidence type="ECO:0000313" key="2">
    <source>
        <dbReference type="EMBL" id="NLR23579.1"/>
    </source>
</evidence>
<reference evidence="3 5" key="2">
    <citation type="submission" date="2023-10" db="EMBL/GenBank/DDBJ databases">
        <title>To unveil natural product biosynthetic capacity in Pseudoalteromonas.</title>
        <authorList>
            <person name="Wang J."/>
        </authorList>
    </citation>
    <scope>NUCLEOTIDE SEQUENCE [LARGE SCALE GENOMIC DNA]</scope>
    <source>
        <strain evidence="3 5">DSM 15914</strain>
    </source>
</reference>
<dbReference type="EMBL" id="CP137578">
    <property type="protein sequence ID" value="WOX26928.1"/>
    <property type="molecule type" value="Genomic_DNA"/>
</dbReference>
<gene>
    <name evidence="2" type="ORF">F9Y85_20110</name>
    <name evidence="3" type="ORF">R5H13_09615</name>
</gene>
<proteinExistence type="predicted"/>
<dbReference type="EMBL" id="WEIA01000017">
    <property type="protein sequence ID" value="NLR23579.1"/>
    <property type="molecule type" value="Genomic_DNA"/>
</dbReference>
<keyword evidence="5" id="KW-1185">Reference proteome</keyword>
<dbReference type="RefSeq" id="WP_010604750.1">
    <property type="nucleotide sequence ID" value="NZ_CBCSKI010000015.1"/>
</dbReference>